<dbReference type="InterPro" id="IPR036291">
    <property type="entry name" value="NAD(P)-bd_dom_sf"/>
</dbReference>
<keyword evidence="3" id="KW-0812">Transmembrane</keyword>
<feature type="compositionally biased region" description="Low complexity" evidence="2">
    <location>
        <begin position="436"/>
        <end position="447"/>
    </location>
</feature>
<keyword evidence="3" id="KW-1133">Transmembrane helix</keyword>
<feature type="compositionally biased region" description="Low complexity" evidence="2">
    <location>
        <begin position="389"/>
        <end position="401"/>
    </location>
</feature>
<gene>
    <name evidence="4" type="ORF">PNOK_0438400</name>
</gene>
<dbReference type="AlphaFoldDB" id="A0A286UIK2"/>
<organism evidence="4 5">
    <name type="scientific">Pyrrhoderma noxium</name>
    <dbReference type="NCBI Taxonomy" id="2282107"/>
    <lineage>
        <taxon>Eukaryota</taxon>
        <taxon>Fungi</taxon>
        <taxon>Dikarya</taxon>
        <taxon>Basidiomycota</taxon>
        <taxon>Agaricomycotina</taxon>
        <taxon>Agaricomycetes</taxon>
        <taxon>Hymenochaetales</taxon>
        <taxon>Hymenochaetaceae</taxon>
        <taxon>Pyrrhoderma</taxon>
    </lineage>
</organism>
<feature type="transmembrane region" description="Helical" evidence="3">
    <location>
        <begin position="261"/>
        <end position="284"/>
    </location>
</feature>
<dbReference type="InParanoid" id="A0A286UIK2"/>
<evidence type="ECO:0000313" key="5">
    <source>
        <dbReference type="Proteomes" id="UP000217199"/>
    </source>
</evidence>
<protein>
    <submittedName>
        <fullName evidence="4">NAD P-binding protein</fullName>
    </submittedName>
</protein>
<feature type="compositionally biased region" description="Low complexity" evidence="2">
    <location>
        <begin position="13"/>
        <end position="182"/>
    </location>
</feature>
<keyword evidence="3" id="KW-0472">Membrane</keyword>
<feature type="region of interest" description="Disordered" evidence="2">
    <location>
        <begin position="426"/>
        <end position="475"/>
    </location>
</feature>
<dbReference type="InterPro" id="IPR002347">
    <property type="entry name" value="SDR_fam"/>
</dbReference>
<dbReference type="Pfam" id="PF00106">
    <property type="entry name" value="adh_short"/>
    <property type="match status" value="1"/>
</dbReference>
<evidence type="ECO:0000313" key="4">
    <source>
        <dbReference type="EMBL" id="PAV19450.1"/>
    </source>
</evidence>
<feature type="region of interest" description="Disordered" evidence="2">
    <location>
        <begin position="375"/>
        <end position="412"/>
    </location>
</feature>
<dbReference type="PANTHER" id="PTHR43157:SF31">
    <property type="entry name" value="PHOSPHATIDYLINOSITOL-GLYCAN BIOSYNTHESIS CLASS F PROTEIN"/>
    <property type="match status" value="1"/>
</dbReference>
<feature type="region of interest" description="Disordered" evidence="2">
    <location>
        <begin position="302"/>
        <end position="356"/>
    </location>
</feature>
<keyword evidence="5" id="KW-1185">Reference proteome</keyword>
<dbReference type="Gene3D" id="3.40.50.720">
    <property type="entry name" value="NAD(P)-binding Rossmann-like Domain"/>
    <property type="match status" value="1"/>
</dbReference>
<sequence>MLGDIVKRQDQQASSSSTGVTSTSEATETESSSTAQPTAAATTASTSVPVQETASTSMSSSATAESTSTTTSDPTTTTSGPTTTSVPPTTTSVTTDTTTTSETTTTSDSTTTSTNPPSTTTTNVPTTTDLSTSTTSTTSDTNTIPTITTTDTSTTTTSQVPDTTTSTTSSSISSTSTPDVDPFTSTRSTTVVEITLSSTSFITITTDGRTTSTAPSAFTSTLTSTDSSGQVATVTQIISNPTLNSDNGSSSTPEFFKNKGAVAGVFLLVGLASASICLWLIFAVRRRRKRRRLEHEAVLAAPNGHRSPLADEDDDDTERGMSQHSSHPITTRPPSAFFDDTGASRNSDGAVFDPYAGYSHPSNDPFSLNRATQEGYVAARTSSPPPSSPHSGSLGHHTSGSQENGQHSRSYSYSSYEPLLAAAGIGSQAVTPPPGGSESPPTVTGRAPTPPPRNPRRPSSSRRSEDAIEAGRADDRLDPSLVSRLNRADTTISIIRDDQDYSRPVLGVRNIPNAAKTNPITPPLSSSKYNDSDIPDLSGKVMIVTGGNTGIGKETVRSLLRHNAKVYMASRSAEKAQAAIEDLKKDTGKEAHFLQLDLSSLKGVRKAAEEFLQKEQELHTLYNSAGVMFLTNPPKELDFTEDGYDIQWGTNVLGPFYFTKLLLPALLAGAQSSPDKKARVTFTASIVQSKGIKFDTLTDTPARKKLSGDQRYGQSKFANVVLARELARRYGDKGIVVTSLNPGNIQTDLQRHIPGFFRSILNLVLHPAPLGAITQLWAGTSKEGAELNGKYLIPWARVGTPSPGSQDPQLGEKLWTTLEEQVKEKSP</sequence>
<feature type="compositionally biased region" description="Polar residues" evidence="2">
    <location>
        <begin position="402"/>
        <end position="412"/>
    </location>
</feature>
<dbReference type="PRINTS" id="PR00081">
    <property type="entry name" value="GDHRDH"/>
</dbReference>
<dbReference type="PANTHER" id="PTHR43157">
    <property type="entry name" value="PHOSPHATIDYLINOSITOL-GLYCAN BIOSYNTHESIS CLASS F PROTEIN-RELATED"/>
    <property type="match status" value="1"/>
</dbReference>
<keyword evidence="1" id="KW-0560">Oxidoreductase</keyword>
<feature type="compositionally biased region" description="Basic and acidic residues" evidence="2">
    <location>
        <begin position="1"/>
        <end position="10"/>
    </location>
</feature>
<evidence type="ECO:0000256" key="1">
    <source>
        <dbReference type="ARBA" id="ARBA00023002"/>
    </source>
</evidence>
<dbReference type="STRING" id="2282107.A0A286UIK2"/>
<dbReference type="OrthoDB" id="191139at2759"/>
<feature type="region of interest" description="Disordered" evidence="2">
    <location>
        <begin position="1"/>
        <end position="185"/>
    </location>
</feature>
<evidence type="ECO:0000256" key="2">
    <source>
        <dbReference type="SAM" id="MobiDB-lite"/>
    </source>
</evidence>
<reference evidence="4 5" key="1">
    <citation type="journal article" date="2017" name="Mol. Ecol.">
        <title>Comparative and population genomic landscape of Phellinus noxius: A hypervariable fungus causing root rot in trees.</title>
        <authorList>
            <person name="Chung C.L."/>
            <person name="Lee T.J."/>
            <person name="Akiba M."/>
            <person name="Lee H.H."/>
            <person name="Kuo T.H."/>
            <person name="Liu D."/>
            <person name="Ke H.M."/>
            <person name="Yokoi T."/>
            <person name="Roa M.B."/>
            <person name="Lu M.J."/>
            <person name="Chang Y.Y."/>
            <person name="Ann P.J."/>
            <person name="Tsai J.N."/>
            <person name="Chen C.Y."/>
            <person name="Tzean S.S."/>
            <person name="Ota Y."/>
            <person name="Hattori T."/>
            <person name="Sahashi N."/>
            <person name="Liou R.F."/>
            <person name="Kikuchi T."/>
            <person name="Tsai I.J."/>
        </authorList>
    </citation>
    <scope>NUCLEOTIDE SEQUENCE [LARGE SCALE GENOMIC DNA]</scope>
    <source>
        <strain evidence="4 5">FFPRI411160</strain>
    </source>
</reference>
<dbReference type="EMBL" id="NBII01000004">
    <property type="protein sequence ID" value="PAV19450.1"/>
    <property type="molecule type" value="Genomic_DNA"/>
</dbReference>
<dbReference type="SUPFAM" id="SSF51735">
    <property type="entry name" value="NAD(P)-binding Rossmann-fold domains"/>
    <property type="match status" value="1"/>
</dbReference>
<evidence type="ECO:0000256" key="3">
    <source>
        <dbReference type="SAM" id="Phobius"/>
    </source>
</evidence>
<name>A0A286UIK2_9AGAM</name>
<accession>A0A286UIK2</accession>
<proteinExistence type="predicted"/>
<feature type="compositionally biased region" description="Basic and acidic residues" evidence="2">
    <location>
        <begin position="462"/>
        <end position="475"/>
    </location>
</feature>
<feature type="compositionally biased region" description="Polar residues" evidence="2">
    <location>
        <begin position="320"/>
        <end position="333"/>
    </location>
</feature>
<comment type="caution">
    <text evidence="4">The sequence shown here is derived from an EMBL/GenBank/DDBJ whole genome shotgun (WGS) entry which is preliminary data.</text>
</comment>
<dbReference type="GO" id="GO:0016491">
    <property type="term" value="F:oxidoreductase activity"/>
    <property type="evidence" value="ECO:0007669"/>
    <property type="project" value="UniProtKB-KW"/>
</dbReference>
<dbReference type="Proteomes" id="UP000217199">
    <property type="component" value="Unassembled WGS sequence"/>
</dbReference>